<dbReference type="RefSeq" id="WP_253777336.1">
    <property type="nucleotide sequence ID" value="NZ_JAMTCK010000016.1"/>
</dbReference>
<dbReference type="SUPFAM" id="SSF48498">
    <property type="entry name" value="Tetracyclin repressor-like, C-terminal domain"/>
    <property type="match status" value="1"/>
</dbReference>
<feature type="region of interest" description="Disordered" evidence="3">
    <location>
        <begin position="102"/>
        <end position="125"/>
    </location>
</feature>
<evidence type="ECO:0000256" key="3">
    <source>
        <dbReference type="SAM" id="MobiDB-lite"/>
    </source>
</evidence>
<evidence type="ECO:0000256" key="2">
    <source>
        <dbReference type="ARBA" id="ARBA00023163"/>
    </source>
</evidence>
<evidence type="ECO:0000256" key="1">
    <source>
        <dbReference type="ARBA" id="ARBA00023015"/>
    </source>
</evidence>
<organism evidence="5 6">
    <name type="scientific">Goodfellowiella coeruleoviolacea</name>
    <dbReference type="NCBI Taxonomy" id="334858"/>
    <lineage>
        <taxon>Bacteria</taxon>
        <taxon>Bacillati</taxon>
        <taxon>Actinomycetota</taxon>
        <taxon>Actinomycetes</taxon>
        <taxon>Pseudonocardiales</taxon>
        <taxon>Pseudonocardiaceae</taxon>
        <taxon>Goodfellowiella</taxon>
    </lineage>
</organism>
<dbReference type="InterPro" id="IPR036271">
    <property type="entry name" value="Tet_transcr_reg_TetR-rel_C_sf"/>
</dbReference>
<sequence>MFTRHPWLVQVLASYVVYGHSKARHDDHSLAVYETPGFTAAQADQAATAVFTYVLGNATGTAATASLTRRLDQDHTAEEQFHEAMTKAREIAEHYPRLRARLGRAGQGRGASRADIAATTDGATR</sequence>
<evidence type="ECO:0000313" key="5">
    <source>
        <dbReference type="EMBL" id="MCP2169000.1"/>
    </source>
</evidence>
<dbReference type="AlphaFoldDB" id="A0AAE3GIX1"/>
<dbReference type="InterPro" id="IPR004111">
    <property type="entry name" value="Repressor_TetR_C"/>
</dbReference>
<evidence type="ECO:0000259" key="4">
    <source>
        <dbReference type="Pfam" id="PF02909"/>
    </source>
</evidence>
<proteinExistence type="predicted"/>
<dbReference type="EMBL" id="JAMTCK010000016">
    <property type="protein sequence ID" value="MCP2169000.1"/>
    <property type="molecule type" value="Genomic_DNA"/>
</dbReference>
<reference evidence="5" key="1">
    <citation type="submission" date="2022-06" db="EMBL/GenBank/DDBJ databases">
        <title>Genomic Encyclopedia of Archaeal and Bacterial Type Strains, Phase II (KMG-II): from individual species to whole genera.</title>
        <authorList>
            <person name="Goeker M."/>
        </authorList>
    </citation>
    <scope>NUCLEOTIDE SEQUENCE</scope>
    <source>
        <strain evidence="5">DSM 43935</strain>
    </source>
</reference>
<feature type="domain" description="Tetracycline repressor TetR C-terminal" evidence="4">
    <location>
        <begin position="1"/>
        <end position="102"/>
    </location>
</feature>
<accession>A0AAE3GIX1</accession>
<dbReference type="Proteomes" id="UP001206128">
    <property type="component" value="Unassembled WGS sequence"/>
</dbReference>
<dbReference type="Pfam" id="PF02909">
    <property type="entry name" value="TetR_C_1"/>
    <property type="match status" value="1"/>
</dbReference>
<comment type="caution">
    <text evidence="5">The sequence shown here is derived from an EMBL/GenBank/DDBJ whole genome shotgun (WGS) entry which is preliminary data.</text>
</comment>
<keyword evidence="6" id="KW-1185">Reference proteome</keyword>
<dbReference type="Gene3D" id="1.10.357.10">
    <property type="entry name" value="Tetracycline Repressor, domain 2"/>
    <property type="match status" value="1"/>
</dbReference>
<keyword evidence="1" id="KW-0805">Transcription regulation</keyword>
<evidence type="ECO:0000313" key="6">
    <source>
        <dbReference type="Proteomes" id="UP001206128"/>
    </source>
</evidence>
<protein>
    <submittedName>
        <fullName evidence="5">Tetracyclin repressor, C-terminal all-alpha domain</fullName>
    </submittedName>
</protein>
<gene>
    <name evidence="5" type="ORF">LX83_005880</name>
</gene>
<name>A0AAE3GIX1_9PSEU</name>
<dbReference type="GO" id="GO:0045892">
    <property type="term" value="P:negative regulation of DNA-templated transcription"/>
    <property type="evidence" value="ECO:0007669"/>
    <property type="project" value="InterPro"/>
</dbReference>
<keyword evidence="2" id="KW-0804">Transcription</keyword>